<evidence type="ECO:0000313" key="6">
    <source>
        <dbReference type="Proteomes" id="UP000092024"/>
    </source>
</evidence>
<dbReference type="PANTHER" id="PTHR23028">
    <property type="entry name" value="ACETYLTRANSFERASE"/>
    <property type="match status" value="1"/>
</dbReference>
<keyword evidence="3" id="KW-1133">Transmembrane helix</keyword>
<comment type="similarity">
    <text evidence="2">Belongs to the acyltransferase 3 family.</text>
</comment>
<dbReference type="GO" id="GO:0000271">
    <property type="term" value="P:polysaccharide biosynthetic process"/>
    <property type="evidence" value="ECO:0007669"/>
    <property type="project" value="TreeGrafter"/>
</dbReference>
<gene>
    <name evidence="5" type="ORF">A7K91_12530</name>
</gene>
<feature type="transmembrane region" description="Helical" evidence="3">
    <location>
        <begin position="261"/>
        <end position="283"/>
    </location>
</feature>
<dbReference type="AlphaFoldDB" id="A0A1A5YG07"/>
<dbReference type="GO" id="GO:0016020">
    <property type="term" value="C:membrane"/>
    <property type="evidence" value="ECO:0007669"/>
    <property type="project" value="TreeGrafter"/>
</dbReference>
<dbReference type="Proteomes" id="UP000092024">
    <property type="component" value="Unassembled WGS sequence"/>
</dbReference>
<name>A0A1A5YG07_9BACL</name>
<dbReference type="Pfam" id="PF01757">
    <property type="entry name" value="Acyl_transf_3"/>
    <property type="match status" value="1"/>
</dbReference>
<accession>A0A1A5YG07</accession>
<organism evidence="5 6">
    <name type="scientific">Paenibacillus oryzae</name>
    <dbReference type="NCBI Taxonomy" id="1844972"/>
    <lineage>
        <taxon>Bacteria</taxon>
        <taxon>Bacillati</taxon>
        <taxon>Bacillota</taxon>
        <taxon>Bacilli</taxon>
        <taxon>Bacillales</taxon>
        <taxon>Paenibacillaceae</taxon>
        <taxon>Paenibacillus</taxon>
    </lineage>
</organism>
<evidence type="ECO:0000256" key="2">
    <source>
        <dbReference type="ARBA" id="ARBA00007400"/>
    </source>
</evidence>
<keyword evidence="3" id="KW-0812">Transmembrane</keyword>
<protein>
    <recommendedName>
        <fullName evidence="4">Acyltransferase 3 domain-containing protein</fullName>
    </recommendedName>
</protein>
<feature type="transmembrane region" description="Helical" evidence="3">
    <location>
        <begin position="289"/>
        <end position="309"/>
    </location>
</feature>
<sequence length="326" mass="37929">MKRYESIQILRGLAALSVLLYHFAIYSERIGMSSKFSFFSNSFFSYGALLFFVISGFVMAMLIDNCQPNFLLNRFLRIYPSYWLAIVLCIFIKVLVFEGVAEKNLLQAMTLLPWGEIQYPLGIEWTLVFEVFFYMLCAIFANKFFKKYFIYFLILWGIAIIVSNVQTNLLTQVYLMPFSKYNLFFISGCLSFYIHRRINFAPRTSLVLIIVCSTITLLVHLYVYDNNLKYPLLAILFSIAVLFSTKIKLKKNNKLLIKLGDYSYGIYLSHVVVATTLMAYLQLIVGDELSVPLLLVILTLTLVCCWYYGKIDLFLYKSLRKIPFKK</sequence>
<comment type="subcellular location">
    <subcellularLocation>
        <location evidence="1">Membrane</location>
    </subcellularLocation>
</comment>
<feature type="transmembrane region" description="Helical" evidence="3">
    <location>
        <begin position="43"/>
        <end position="63"/>
    </location>
</feature>
<keyword evidence="6" id="KW-1185">Reference proteome</keyword>
<dbReference type="InterPro" id="IPR050879">
    <property type="entry name" value="Acyltransferase_3"/>
</dbReference>
<evidence type="ECO:0000256" key="1">
    <source>
        <dbReference type="ARBA" id="ARBA00004370"/>
    </source>
</evidence>
<dbReference type="PANTHER" id="PTHR23028:SF131">
    <property type="entry name" value="BLR2367 PROTEIN"/>
    <property type="match status" value="1"/>
</dbReference>
<evidence type="ECO:0000259" key="4">
    <source>
        <dbReference type="Pfam" id="PF01757"/>
    </source>
</evidence>
<feature type="transmembrane region" description="Helical" evidence="3">
    <location>
        <begin position="206"/>
        <end position="224"/>
    </location>
</feature>
<feature type="transmembrane region" description="Helical" evidence="3">
    <location>
        <begin position="117"/>
        <end position="141"/>
    </location>
</feature>
<feature type="transmembrane region" description="Helical" evidence="3">
    <location>
        <begin position="148"/>
        <end position="167"/>
    </location>
</feature>
<comment type="caution">
    <text evidence="5">The sequence shown here is derived from an EMBL/GenBank/DDBJ whole genome shotgun (WGS) entry which is preliminary data.</text>
</comment>
<feature type="transmembrane region" description="Helical" evidence="3">
    <location>
        <begin position="12"/>
        <end position="31"/>
    </location>
</feature>
<feature type="transmembrane region" description="Helical" evidence="3">
    <location>
        <begin position="173"/>
        <end position="194"/>
    </location>
</feature>
<feature type="transmembrane region" description="Helical" evidence="3">
    <location>
        <begin position="230"/>
        <end position="249"/>
    </location>
</feature>
<feature type="domain" description="Acyltransferase 3" evidence="4">
    <location>
        <begin position="5"/>
        <end position="307"/>
    </location>
</feature>
<dbReference type="STRING" id="1844972.A7K91_12530"/>
<dbReference type="InterPro" id="IPR002656">
    <property type="entry name" value="Acyl_transf_3_dom"/>
</dbReference>
<evidence type="ECO:0000313" key="5">
    <source>
        <dbReference type="EMBL" id="OBR64335.1"/>
    </source>
</evidence>
<dbReference type="GO" id="GO:0016747">
    <property type="term" value="F:acyltransferase activity, transferring groups other than amino-acyl groups"/>
    <property type="evidence" value="ECO:0007669"/>
    <property type="project" value="InterPro"/>
</dbReference>
<proteinExistence type="inferred from homology"/>
<dbReference type="EMBL" id="LYPA01000065">
    <property type="protein sequence ID" value="OBR64335.1"/>
    <property type="molecule type" value="Genomic_DNA"/>
</dbReference>
<dbReference type="RefSeq" id="WP_068684896.1">
    <property type="nucleotide sequence ID" value="NZ_LYPA01000065.1"/>
</dbReference>
<evidence type="ECO:0000256" key="3">
    <source>
        <dbReference type="SAM" id="Phobius"/>
    </source>
</evidence>
<reference evidence="5 6" key="1">
    <citation type="submission" date="2016-05" db="EMBL/GenBank/DDBJ databases">
        <title>Paenibacillus oryzae. sp. nov., isolated from the rice root.</title>
        <authorList>
            <person name="Zhang J."/>
            <person name="Zhang X."/>
        </authorList>
    </citation>
    <scope>NUCLEOTIDE SEQUENCE [LARGE SCALE GENOMIC DNA]</scope>
    <source>
        <strain evidence="5 6">1DrF-4</strain>
    </source>
</reference>
<keyword evidence="3" id="KW-0472">Membrane</keyword>
<feature type="transmembrane region" description="Helical" evidence="3">
    <location>
        <begin position="75"/>
        <end position="97"/>
    </location>
</feature>